<protein>
    <recommendedName>
        <fullName evidence="6">HTH myb-type domain-containing protein</fullName>
    </recommendedName>
</protein>
<evidence type="ECO:0000259" key="6">
    <source>
        <dbReference type="PROSITE" id="PS51294"/>
    </source>
</evidence>
<dbReference type="InterPro" id="IPR006447">
    <property type="entry name" value="Myb_dom_plants"/>
</dbReference>
<dbReference type="PANTHER" id="PTHR31314:SF164">
    <property type="entry name" value="HTH MYB-TYPE DOMAIN-CONTAINING PROTEIN"/>
    <property type="match status" value="1"/>
</dbReference>
<feature type="region of interest" description="Disordered" evidence="5">
    <location>
        <begin position="1"/>
        <end position="68"/>
    </location>
</feature>
<evidence type="ECO:0000313" key="7">
    <source>
        <dbReference type="EMBL" id="KAJ9160365.1"/>
    </source>
</evidence>
<feature type="compositionally biased region" description="Basic and acidic residues" evidence="5">
    <location>
        <begin position="58"/>
        <end position="67"/>
    </location>
</feature>
<keyword evidence="8" id="KW-1185">Reference proteome</keyword>
<dbReference type="NCBIfam" id="TIGR01557">
    <property type="entry name" value="myb_SHAQKYF"/>
    <property type="match status" value="1"/>
</dbReference>
<dbReference type="PANTHER" id="PTHR31314">
    <property type="entry name" value="MYB FAMILY TRANSCRIPTION FACTOR PHL7-LIKE"/>
    <property type="match status" value="1"/>
</dbReference>
<evidence type="ECO:0000256" key="5">
    <source>
        <dbReference type="SAM" id="MobiDB-lite"/>
    </source>
</evidence>
<organism evidence="7 8">
    <name type="scientific">Hevea brasiliensis</name>
    <name type="common">Para rubber tree</name>
    <name type="synonym">Siphonia brasiliensis</name>
    <dbReference type="NCBI Taxonomy" id="3981"/>
    <lineage>
        <taxon>Eukaryota</taxon>
        <taxon>Viridiplantae</taxon>
        <taxon>Streptophyta</taxon>
        <taxon>Embryophyta</taxon>
        <taxon>Tracheophyta</taxon>
        <taxon>Spermatophyta</taxon>
        <taxon>Magnoliopsida</taxon>
        <taxon>eudicotyledons</taxon>
        <taxon>Gunneridae</taxon>
        <taxon>Pentapetalae</taxon>
        <taxon>rosids</taxon>
        <taxon>fabids</taxon>
        <taxon>Malpighiales</taxon>
        <taxon>Euphorbiaceae</taxon>
        <taxon>Crotonoideae</taxon>
        <taxon>Micrandreae</taxon>
        <taxon>Hevea</taxon>
    </lineage>
</organism>
<evidence type="ECO:0000256" key="3">
    <source>
        <dbReference type="ARBA" id="ARBA00023163"/>
    </source>
</evidence>
<proteinExistence type="predicted"/>
<sequence length="382" mass="43111">MNRSDSFQGSKSIYSHKKVGEDGGDDEEGEEEVDKSCGCGPRNGGDTTSNNNSSDEENEKKEREATRSVRQYIRSKMPRLRWTPDLHLCFVHAVERLGGQERATPKLVLQLMNIKGLSIAHVKSHLQMYRSKKIDDANQGQGLLFEGGAHNIFKLRQLPMLQGFNQRPFTNLRYGDASWKGHEHHQIYGPYLGSSGGAPLNRSKHDGSVSDRFLGCNISHNSLNYHSKSNNNGQTTISRTHDQSLEGLVSFRRSWQMESKRNSLDFNLITKLQERGTHEGEEECFRNNSSINKTWRTIQEIQNRLKRKTMDADCCNLDLNLSLKVTKKDGIEKGLQSDVNEVDSCLSLCLSSSSKLIGLKQEDEQGGSRKHARWASTLDLTL</sequence>
<feature type="compositionally biased region" description="Low complexity" evidence="5">
    <location>
        <begin position="44"/>
        <end position="53"/>
    </location>
</feature>
<reference evidence="7" key="1">
    <citation type="journal article" date="2023" name="Plant Biotechnol. J.">
        <title>Chromosome-level wild Hevea brasiliensis genome provides new tools for genomic-assisted breeding and valuable loci to elevate rubber yield.</title>
        <authorList>
            <person name="Cheng H."/>
            <person name="Song X."/>
            <person name="Hu Y."/>
            <person name="Wu T."/>
            <person name="Yang Q."/>
            <person name="An Z."/>
            <person name="Feng S."/>
            <person name="Deng Z."/>
            <person name="Wu W."/>
            <person name="Zeng X."/>
            <person name="Tu M."/>
            <person name="Wang X."/>
            <person name="Huang H."/>
        </authorList>
    </citation>
    <scope>NUCLEOTIDE SEQUENCE</scope>
    <source>
        <strain evidence="7">MT/VB/25A 57/8</strain>
    </source>
</reference>
<evidence type="ECO:0000256" key="4">
    <source>
        <dbReference type="ARBA" id="ARBA00023242"/>
    </source>
</evidence>
<evidence type="ECO:0000256" key="1">
    <source>
        <dbReference type="ARBA" id="ARBA00004123"/>
    </source>
</evidence>
<dbReference type="InterPro" id="IPR046955">
    <property type="entry name" value="PHR1-like"/>
</dbReference>
<name>A0ABQ9L6Q8_HEVBR</name>
<keyword evidence="3" id="KW-0804">Transcription</keyword>
<feature type="compositionally biased region" description="Polar residues" evidence="5">
    <location>
        <begin position="1"/>
        <end position="13"/>
    </location>
</feature>
<dbReference type="Gene3D" id="1.10.10.60">
    <property type="entry name" value="Homeodomain-like"/>
    <property type="match status" value="1"/>
</dbReference>
<dbReference type="Pfam" id="PF00249">
    <property type="entry name" value="Myb_DNA-binding"/>
    <property type="match status" value="1"/>
</dbReference>
<dbReference type="InterPro" id="IPR017930">
    <property type="entry name" value="Myb_dom"/>
</dbReference>
<feature type="domain" description="HTH myb-type" evidence="6">
    <location>
        <begin position="74"/>
        <end position="134"/>
    </location>
</feature>
<keyword evidence="4" id="KW-0539">Nucleus</keyword>
<dbReference type="InterPro" id="IPR001005">
    <property type="entry name" value="SANT/Myb"/>
</dbReference>
<keyword evidence="2" id="KW-0805">Transcription regulation</keyword>
<comment type="subcellular location">
    <subcellularLocation>
        <location evidence="1">Nucleus</location>
    </subcellularLocation>
</comment>
<dbReference type="Proteomes" id="UP001174677">
    <property type="component" value="Chromosome 14"/>
</dbReference>
<dbReference type="SUPFAM" id="SSF46689">
    <property type="entry name" value="Homeodomain-like"/>
    <property type="match status" value="1"/>
</dbReference>
<evidence type="ECO:0000313" key="8">
    <source>
        <dbReference type="Proteomes" id="UP001174677"/>
    </source>
</evidence>
<accession>A0ABQ9L6Q8</accession>
<evidence type="ECO:0000256" key="2">
    <source>
        <dbReference type="ARBA" id="ARBA00023015"/>
    </source>
</evidence>
<dbReference type="PROSITE" id="PS51294">
    <property type="entry name" value="HTH_MYB"/>
    <property type="match status" value="1"/>
</dbReference>
<dbReference type="InterPro" id="IPR009057">
    <property type="entry name" value="Homeodomain-like_sf"/>
</dbReference>
<dbReference type="EMBL" id="JARPOI010000014">
    <property type="protein sequence ID" value="KAJ9160365.1"/>
    <property type="molecule type" value="Genomic_DNA"/>
</dbReference>
<feature type="compositionally biased region" description="Acidic residues" evidence="5">
    <location>
        <begin position="22"/>
        <end position="33"/>
    </location>
</feature>
<comment type="caution">
    <text evidence="7">The sequence shown here is derived from an EMBL/GenBank/DDBJ whole genome shotgun (WGS) entry which is preliminary data.</text>
</comment>
<gene>
    <name evidence="7" type="ORF">P3X46_025773</name>
</gene>